<evidence type="ECO:0000313" key="2">
    <source>
        <dbReference type="EMBL" id="KAK9868472.1"/>
    </source>
</evidence>
<feature type="compositionally biased region" description="Basic and acidic residues" evidence="1">
    <location>
        <begin position="13"/>
        <end position="25"/>
    </location>
</feature>
<comment type="caution">
    <text evidence="2">The sequence shown here is derived from an EMBL/GenBank/DDBJ whole genome shotgun (WGS) entry which is preliminary data.</text>
</comment>
<feature type="compositionally biased region" description="Low complexity" evidence="1">
    <location>
        <begin position="32"/>
        <end position="47"/>
    </location>
</feature>
<evidence type="ECO:0000256" key="1">
    <source>
        <dbReference type="SAM" id="MobiDB-lite"/>
    </source>
</evidence>
<sequence>MPRGAHALARGSQDGKRPQGPEREPSPANAQSFGGHASHARAGSAHAQRPSTTPARHTASAADLLRLWKGIADGDLAAVEEVVGAHPLPGSVGGLECDAFLVHHACSLGWDKTGTGASS</sequence>
<accession>A0AAW1TJJ3</accession>
<reference evidence="2 3" key="1">
    <citation type="journal article" date="2024" name="Nat. Commun.">
        <title>Phylogenomics reveals the evolutionary origins of lichenization in chlorophyte algae.</title>
        <authorList>
            <person name="Puginier C."/>
            <person name="Libourel C."/>
            <person name="Otte J."/>
            <person name="Skaloud P."/>
            <person name="Haon M."/>
            <person name="Grisel S."/>
            <person name="Petersen M."/>
            <person name="Berrin J.G."/>
            <person name="Delaux P.M."/>
            <person name="Dal Grande F."/>
            <person name="Keller J."/>
        </authorList>
    </citation>
    <scope>NUCLEOTIDE SEQUENCE [LARGE SCALE GENOMIC DNA]</scope>
    <source>
        <strain evidence="2 3">SAG 2523</strain>
    </source>
</reference>
<dbReference type="EMBL" id="JALJOV010000027">
    <property type="protein sequence ID" value="KAK9868472.1"/>
    <property type="molecule type" value="Genomic_DNA"/>
</dbReference>
<proteinExistence type="predicted"/>
<gene>
    <name evidence="2" type="ORF">WJX84_007738</name>
</gene>
<feature type="region of interest" description="Disordered" evidence="1">
    <location>
        <begin position="1"/>
        <end position="58"/>
    </location>
</feature>
<name>A0AAW1TJJ3_9CHLO</name>
<evidence type="ECO:0000313" key="3">
    <source>
        <dbReference type="Proteomes" id="UP001485043"/>
    </source>
</evidence>
<dbReference type="Proteomes" id="UP001485043">
    <property type="component" value="Unassembled WGS sequence"/>
</dbReference>
<keyword evidence="3" id="KW-1185">Reference proteome</keyword>
<organism evidence="2 3">
    <name type="scientific">Apatococcus fuscideae</name>
    <dbReference type="NCBI Taxonomy" id="2026836"/>
    <lineage>
        <taxon>Eukaryota</taxon>
        <taxon>Viridiplantae</taxon>
        <taxon>Chlorophyta</taxon>
        <taxon>core chlorophytes</taxon>
        <taxon>Trebouxiophyceae</taxon>
        <taxon>Chlorellales</taxon>
        <taxon>Chlorellaceae</taxon>
        <taxon>Apatococcus</taxon>
    </lineage>
</organism>
<dbReference type="AlphaFoldDB" id="A0AAW1TJJ3"/>
<protein>
    <submittedName>
        <fullName evidence="2">Uncharacterized protein</fullName>
    </submittedName>
</protein>